<dbReference type="SUPFAM" id="SSF51445">
    <property type="entry name" value="(Trans)glycosidases"/>
    <property type="match status" value="1"/>
</dbReference>
<dbReference type="PANTHER" id="PTHR21040:SF8">
    <property type="entry name" value="BCDNA.GH04120"/>
    <property type="match status" value="1"/>
</dbReference>
<evidence type="ECO:0000256" key="1">
    <source>
        <dbReference type="ARBA" id="ARBA00001231"/>
    </source>
</evidence>
<dbReference type="PANTHER" id="PTHR21040">
    <property type="entry name" value="BCDNA.GH04120"/>
    <property type="match status" value="1"/>
</dbReference>
<organism evidence="6 7">
    <name type="scientific">Tigriopus californicus</name>
    <name type="common">Marine copepod</name>
    <dbReference type="NCBI Taxonomy" id="6832"/>
    <lineage>
        <taxon>Eukaryota</taxon>
        <taxon>Metazoa</taxon>
        <taxon>Ecdysozoa</taxon>
        <taxon>Arthropoda</taxon>
        <taxon>Crustacea</taxon>
        <taxon>Multicrustacea</taxon>
        <taxon>Hexanauplia</taxon>
        <taxon>Copepoda</taxon>
        <taxon>Harpacticoida</taxon>
        <taxon>Harpacticidae</taxon>
        <taxon>Tigriopus</taxon>
    </lineage>
</organism>
<dbReference type="InterPro" id="IPR017853">
    <property type="entry name" value="GH"/>
</dbReference>
<dbReference type="Gene3D" id="3.20.20.80">
    <property type="entry name" value="Glycosidases"/>
    <property type="match status" value="1"/>
</dbReference>
<comment type="caution">
    <text evidence="6">The sequence shown here is derived from an EMBL/GenBank/DDBJ whole genome shotgun (WGS) entry which is preliminary data.</text>
</comment>
<dbReference type="STRING" id="6832.A0A553PES4"/>
<dbReference type="InterPro" id="IPR015883">
    <property type="entry name" value="Glyco_hydro_20_cat"/>
</dbReference>
<accession>A0A553PES4</accession>
<evidence type="ECO:0000313" key="6">
    <source>
        <dbReference type="EMBL" id="TRY76173.1"/>
    </source>
</evidence>
<feature type="domain" description="Glycoside hydrolase family 20 catalytic" evidence="5">
    <location>
        <begin position="102"/>
        <end position="267"/>
    </location>
</feature>
<dbReference type="OMA" id="CNASIME"/>
<evidence type="ECO:0000313" key="7">
    <source>
        <dbReference type="Proteomes" id="UP000318571"/>
    </source>
</evidence>
<evidence type="ECO:0000256" key="4">
    <source>
        <dbReference type="ARBA" id="ARBA00022801"/>
    </source>
</evidence>
<proteinExistence type="inferred from homology"/>
<dbReference type="Proteomes" id="UP000318571">
    <property type="component" value="Chromosome 5"/>
</dbReference>
<evidence type="ECO:0000256" key="3">
    <source>
        <dbReference type="ARBA" id="ARBA00012663"/>
    </source>
</evidence>
<comment type="similarity">
    <text evidence="2">Belongs to the glycosyl hydrolase 20 family.</text>
</comment>
<keyword evidence="7" id="KW-1185">Reference proteome</keyword>
<sequence length="548" mass="63121">MRSACLVILGSLVCTGCFVLFPIMPRVLKVTVPRETSLKSFNGNDLNDGEEDEPGGVRDETRYFYYTTKQISSRAAPNLKYLREVLPLMRKAGANTLLIEYEDMFPYWGPLASTTSSSAYSSDQIRTIMGMAKNNSLQVIPLLQTFGHMEHILKFQTFSHLREHQKYPQSICPSKNDSLSLIKTMIDQVMVFHQGSTDYIHIGCDEVVHLGICPHCKSVMRKMNHVQKGLGTPRRLYLEHVKEIATYVQAKYQIKPLIWDDMIRSIPMAELKAFGLGEMVEPMVWVYAEEVPKFIDVYTWRKYVRVFKNIWVAGSFKGAFGERLLVPPLRRHSQNLQSWLDVIGKERSFLNFRGIVLTGWSRYDHFASLCELLPTAIPSLVLGLVKISTPANGQIQLNIATRLLGCPFTYKYSDSQFDETKLNHDLKSCQFPGRQVFEPVVNLNSLHQELDNYLRQVSAKGWITPYHKTHNYTSTWRLAEIRRKYQSLDRALESLHETLTSALSEIFDESMVSEWMEQNVEWERNQTMENLSVLDSLKARTIWGDRPH</sequence>
<dbReference type="EMBL" id="VCGU01000004">
    <property type="protein sequence ID" value="TRY76173.1"/>
    <property type="molecule type" value="Genomic_DNA"/>
</dbReference>
<evidence type="ECO:0000256" key="2">
    <source>
        <dbReference type="ARBA" id="ARBA00006285"/>
    </source>
</evidence>
<dbReference type="EC" id="3.2.1.52" evidence="3"/>
<dbReference type="AlphaFoldDB" id="A0A553PES4"/>
<dbReference type="GO" id="GO:0004563">
    <property type="term" value="F:beta-N-acetylhexosaminidase activity"/>
    <property type="evidence" value="ECO:0007669"/>
    <property type="project" value="UniProtKB-EC"/>
</dbReference>
<dbReference type="GO" id="GO:0005975">
    <property type="term" value="P:carbohydrate metabolic process"/>
    <property type="evidence" value="ECO:0007669"/>
    <property type="project" value="InterPro"/>
</dbReference>
<protein>
    <recommendedName>
        <fullName evidence="3">beta-N-acetylhexosaminidase</fullName>
        <ecNumber evidence="3">3.2.1.52</ecNumber>
    </recommendedName>
</protein>
<comment type="catalytic activity">
    <reaction evidence="1">
        <text>Hydrolysis of terminal non-reducing N-acetyl-D-hexosamine residues in N-acetyl-beta-D-hexosaminides.</text>
        <dbReference type="EC" id="3.2.1.52"/>
    </reaction>
</comment>
<gene>
    <name evidence="6" type="ORF">TCAL_10614</name>
</gene>
<reference evidence="6 7" key="1">
    <citation type="journal article" date="2018" name="Nat. Ecol. Evol.">
        <title>Genomic signatures of mitonuclear coevolution across populations of Tigriopus californicus.</title>
        <authorList>
            <person name="Barreto F.S."/>
            <person name="Watson E.T."/>
            <person name="Lima T.G."/>
            <person name="Willett C.S."/>
            <person name="Edmands S."/>
            <person name="Li W."/>
            <person name="Burton R.S."/>
        </authorList>
    </citation>
    <scope>NUCLEOTIDE SEQUENCE [LARGE SCALE GENOMIC DNA]</scope>
    <source>
        <strain evidence="6 7">San Diego</strain>
    </source>
</reference>
<dbReference type="Pfam" id="PF00728">
    <property type="entry name" value="Glyco_hydro_20"/>
    <property type="match status" value="1"/>
</dbReference>
<evidence type="ECO:0000259" key="5">
    <source>
        <dbReference type="Pfam" id="PF00728"/>
    </source>
</evidence>
<dbReference type="CDD" id="cd06565">
    <property type="entry name" value="GH20_GcnA-like"/>
    <property type="match status" value="1"/>
</dbReference>
<keyword evidence="4" id="KW-0378">Hydrolase</keyword>
<name>A0A553PES4_TIGCA</name>
<dbReference type="InterPro" id="IPR038901">
    <property type="entry name" value="HEXDC-like"/>
</dbReference>